<dbReference type="GO" id="GO:0005576">
    <property type="term" value="C:extracellular region"/>
    <property type="evidence" value="ECO:0007669"/>
    <property type="project" value="UniProtKB-SubCell"/>
</dbReference>
<dbReference type="GO" id="GO:0016042">
    <property type="term" value="P:lipid catabolic process"/>
    <property type="evidence" value="ECO:0007669"/>
    <property type="project" value="UniProtKB-KW"/>
</dbReference>
<evidence type="ECO:0000256" key="2">
    <source>
        <dbReference type="ARBA" id="ARBA00022525"/>
    </source>
</evidence>
<keyword evidence="3" id="KW-0442">Lipid degradation</keyword>
<dbReference type="InterPro" id="IPR016090">
    <property type="entry name" value="PLA2-like_dom"/>
</dbReference>
<feature type="domain" description="Phospholipase A2-like central" evidence="5">
    <location>
        <begin position="124"/>
        <end position="219"/>
    </location>
</feature>
<dbReference type="InterPro" id="IPR036444">
    <property type="entry name" value="PLipase_A2_dom_sf"/>
</dbReference>
<evidence type="ECO:0000256" key="4">
    <source>
        <dbReference type="ARBA" id="ARBA00023098"/>
    </source>
</evidence>
<evidence type="ECO:0000313" key="7">
    <source>
        <dbReference type="WBParaSite" id="nRc.2.0.1.t00662-RA"/>
    </source>
</evidence>
<proteinExistence type="predicted"/>
<sequence length="430" mass="50117">MFLKPLDYNVQNSSYILIRNDLIEPFTTIKSTKIIGQYETFTLNNTSMILTNKNYVSEEEELIVVLLEKFFVDEDLQTLRLSFEDRTIRIVDEMENFKKSADFDDPFTDNEFPHQNLRTKRNLIYKDTKWCGPGNISTAGFDDLGPNKQLDSCCRDHDYCPINIPGFTKMFGIFNFRPYTLSHCECDRKFMDCLKQVNTFDSSFVGKLYFNFSNKKCFTLDNQTTTCATPGIVKFARRRRKKRTSNCAHGRNKTESIANVASLYMYKNRSNDLMAIFDFAYSEHLSNQSKNSVESEDDRSKRSLIYKDTKWCGPGNISTGYDDLGDNRALDYCCRDHDYCPISIPAMATKFGLRNTNLYTLSHCECDRKFMNCLRKVDTFDSNFVGMMYFNIANTQCFNFVNRTMCKLGEVFQNPISSKHFKKKYQKDKD</sequence>
<dbReference type="GO" id="GO:0006644">
    <property type="term" value="P:phospholipid metabolic process"/>
    <property type="evidence" value="ECO:0007669"/>
    <property type="project" value="InterPro"/>
</dbReference>
<protein>
    <submittedName>
        <fullName evidence="7">Phospholipase A2 domain-containing protein</fullName>
    </submittedName>
</protein>
<dbReference type="GO" id="GO:0050482">
    <property type="term" value="P:arachidonate secretion"/>
    <property type="evidence" value="ECO:0007669"/>
    <property type="project" value="InterPro"/>
</dbReference>
<evidence type="ECO:0000256" key="3">
    <source>
        <dbReference type="ARBA" id="ARBA00022963"/>
    </source>
</evidence>
<comment type="subcellular location">
    <subcellularLocation>
        <location evidence="1">Secreted</location>
    </subcellularLocation>
</comment>
<keyword evidence="6" id="KW-1185">Reference proteome</keyword>
<accession>A0A915HF25</accession>
<evidence type="ECO:0000259" key="5">
    <source>
        <dbReference type="Pfam" id="PF05826"/>
    </source>
</evidence>
<reference evidence="7" key="1">
    <citation type="submission" date="2022-11" db="UniProtKB">
        <authorList>
            <consortium name="WormBaseParasite"/>
        </authorList>
    </citation>
    <scope>IDENTIFICATION</scope>
</reference>
<keyword evidence="2" id="KW-0964">Secreted</keyword>
<dbReference type="CDD" id="cd04704">
    <property type="entry name" value="PLA2_bee_venom_like"/>
    <property type="match status" value="1"/>
</dbReference>
<dbReference type="SUPFAM" id="SSF48619">
    <property type="entry name" value="Phospholipase A2, PLA2"/>
    <property type="match status" value="2"/>
</dbReference>
<dbReference type="PROSITE" id="PS00118">
    <property type="entry name" value="PA2_HIS"/>
    <property type="match status" value="2"/>
</dbReference>
<dbReference type="GO" id="GO:0004623">
    <property type="term" value="F:phospholipase A2 activity"/>
    <property type="evidence" value="ECO:0007669"/>
    <property type="project" value="InterPro"/>
</dbReference>
<dbReference type="WBParaSite" id="nRc.2.0.1.t00662-RA">
    <property type="protein sequence ID" value="nRc.2.0.1.t00662-RA"/>
    <property type="gene ID" value="nRc.2.0.1.g00662"/>
</dbReference>
<dbReference type="Pfam" id="PF05826">
    <property type="entry name" value="Phospholip_A2_2"/>
    <property type="match status" value="2"/>
</dbReference>
<dbReference type="AlphaFoldDB" id="A0A915HF25"/>
<organism evidence="6 7">
    <name type="scientific">Romanomermis culicivorax</name>
    <name type="common">Nematode worm</name>
    <dbReference type="NCBI Taxonomy" id="13658"/>
    <lineage>
        <taxon>Eukaryota</taxon>
        <taxon>Metazoa</taxon>
        <taxon>Ecdysozoa</taxon>
        <taxon>Nematoda</taxon>
        <taxon>Enoplea</taxon>
        <taxon>Dorylaimia</taxon>
        <taxon>Mermithida</taxon>
        <taxon>Mermithoidea</taxon>
        <taxon>Mermithidae</taxon>
        <taxon>Romanomermis</taxon>
    </lineage>
</organism>
<feature type="domain" description="Phospholipase A2-like central" evidence="5">
    <location>
        <begin position="305"/>
        <end position="399"/>
    </location>
</feature>
<evidence type="ECO:0000313" key="6">
    <source>
        <dbReference type="Proteomes" id="UP000887565"/>
    </source>
</evidence>
<keyword evidence="4" id="KW-0443">Lipid metabolism</keyword>
<dbReference type="Gene3D" id="1.20.90.10">
    <property type="entry name" value="Phospholipase A2 domain"/>
    <property type="match status" value="2"/>
</dbReference>
<dbReference type="InterPro" id="IPR033113">
    <property type="entry name" value="PLA2_histidine"/>
</dbReference>
<dbReference type="Proteomes" id="UP000887565">
    <property type="component" value="Unplaced"/>
</dbReference>
<dbReference type="PANTHER" id="PTHR12253">
    <property type="entry name" value="RH14732P"/>
    <property type="match status" value="1"/>
</dbReference>
<name>A0A915HF25_ROMCU</name>
<evidence type="ECO:0000256" key="1">
    <source>
        <dbReference type="ARBA" id="ARBA00004613"/>
    </source>
</evidence>